<keyword evidence="5" id="KW-1185">Reference proteome</keyword>
<feature type="transmembrane region" description="Helical" evidence="2">
    <location>
        <begin position="326"/>
        <end position="348"/>
    </location>
</feature>
<dbReference type="OMA" id="IIMVDTT"/>
<dbReference type="AlphaFoldDB" id="A0A1Y2M1W5"/>
<evidence type="ECO:0000313" key="5">
    <source>
        <dbReference type="Proteomes" id="UP000193240"/>
    </source>
</evidence>
<feature type="compositionally biased region" description="Low complexity" evidence="1">
    <location>
        <begin position="208"/>
        <end position="218"/>
    </location>
</feature>
<protein>
    <submittedName>
        <fullName evidence="4">Uncharacterized protein</fullName>
    </submittedName>
</protein>
<dbReference type="EMBL" id="KZ107842">
    <property type="protein sequence ID" value="OSS50125.1"/>
    <property type="molecule type" value="Genomic_DNA"/>
</dbReference>
<evidence type="ECO:0000256" key="3">
    <source>
        <dbReference type="SAM" id="SignalP"/>
    </source>
</evidence>
<accession>A0A1Y2M1W5</accession>
<dbReference type="CDD" id="cd00866">
    <property type="entry name" value="PEBP_euk"/>
    <property type="match status" value="1"/>
</dbReference>
<feature type="compositionally biased region" description="Low complexity" evidence="1">
    <location>
        <begin position="254"/>
        <end position="271"/>
    </location>
</feature>
<dbReference type="InterPro" id="IPR035810">
    <property type="entry name" value="PEBP_euk"/>
</dbReference>
<evidence type="ECO:0000256" key="2">
    <source>
        <dbReference type="SAM" id="Phobius"/>
    </source>
</evidence>
<organism evidence="4 5">
    <name type="scientific">Epicoccum nigrum</name>
    <name type="common">Soil fungus</name>
    <name type="synonym">Epicoccum purpurascens</name>
    <dbReference type="NCBI Taxonomy" id="105696"/>
    <lineage>
        <taxon>Eukaryota</taxon>
        <taxon>Fungi</taxon>
        <taxon>Dikarya</taxon>
        <taxon>Ascomycota</taxon>
        <taxon>Pezizomycotina</taxon>
        <taxon>Dothideomycetes</taxon>
        <taxon>Pleosporomycetidae</taxon>
        <taxon>Pleosporales</taxon>
        <taxon>Pleosporineae</taxon>
        <taxon>Didymellaceae</taxon>
        <taxon>Epicoccum</taxon>
    </lineage>
</organism>
<dbReference type="Gene3D" id="3.90.280.10">
    <property type="entry name" value="PEBP-like"/>
    <property type="match status" value="1"/>
</dbReference>
<evidence type="ECO:0000256" key="1">
    <source>
        <dbReference type="SAM" id="MobiDB-lite"/>
    </source>
</evidence>
<feature type="region of interest" description="Disordered" evidence="1">
    <location>
        <begin position="242"/>
        <end position="317"/>
    </location>
</feature>
<dbReference type="SUPFAM" id="SSF49777">
    <property type="entry name" value="PEBP-like"/>
    <property type="match status" value="1"/>
</dbReference>
<keyword evidence="3" id="KW-0732">Signal</keyword>
<dbReference type="Proteomes" id="UP000193240">
    <property type="component" value="Unassembled WGS sequence"/>
</dbReference>
<dbReference type="InParanoid" id="A0A1Y2M1W5"/>
<keyword evidence="2" id="KW-0472">Membrane</keyword>
<name>A0A1Y2M1W5_EPING</name>
<dbReference type="InterPro" id="IPR036610">
    <property type="entry name" value="PEBP-like_sf"/>
</dbReference>
<sequence>MALRLLHHALPALLLLPAALSQSTSLPADLTTGFLPSEQVQVSFSATAADGFAPGTVFSRAAVAQEPTFALGDSNGISPSTLYTLIMLDATCPTARKLHYARSNFRFAFAGGTNIETDSPPLLDYLAPGALGERGDERQYVFLMYENPQRSEIADLQLPAEGEVFDVKAFQEENELDDAVAGVNMVVQLGGAVSCDGEGGADQGPSGGLSSASATSTPEGSATSRPGATSAVGVTSALGVTSVPAPVQTPNPQAPSARPSSAPISSRQPSALTGSASMPRPTSVLTDEETSPSSVASVANPSLEDATDAAPPTPTGSAIEQQTANAAAGMVIGQGALLLYVLGIARVLTW</sequence>
<keyword evidence="2" id="KW-0812">Transmembrane</keyword>
<feature type="signal peptide" evidence="3">
    <location>
        <begin position="1"/>
        <end position="21"/>
    </location>
</feature>
<feature type="chain" id="PRO_5011009141" evidence="3">
    <location>
        <begin position="22"/>
        <end position="350"/>
    </location>
</feature>
<feature type="compositionally biased region" description="Low complexity" evidence="1">
    <location>
        <begin position="291"/>
        <end position="302"/>
    </location>
</feature>
<dbReference type="STRING" id="105696.A0A1Y2M1W5"/>
<evidence type="ECO:0000313" key="4">
    <source>
        <dbReference type="EMBL" id="OSS50125.1"/>
    </source>
</evidence>
<gene>
    <name evidence="4" type="ORF">B5807_05052</name>
</gene>
<keyword evidence="2" id="KW-1133">Transmembrane helix</keyword>
<proteinExistence type="predicted"/>
<feature type="region of interest" description="Disordered" evidence="1">
    <location>
        <begin position="197"/>
        <end position="229"/>
    </location>
</feature>
<reference evidence="4 5" key="1">
    <citation type="journal article" date="2017" name="Genome Announc.">
        <title>Genome sequence of the saprophytic ascomycete Epicoccum nigrum ICMP 19927 strain isolated from New Zealand.</title>
        <authorList>
            <person name="Fokin M."/>
            <person name="Fleetwood D."/>
            <person name="Weir B.S."/>
            <person name="Villas-Boas S.G."/>
        </authorList>
    </citation>
    <scope>NUCLEOTIDE SEQUENCE [LARGE SCALE GENOMIC DNA]</scope>
    <source>
        <strain evidence="4 5">ICMP 19927</strain>
    </source>
</reference>
<feature type="compositionally biased region" description="Gly residues" evidence="1">
    <location>
        <begin position="197"/>
        <end position="207"/>
    </location>
</feature>